<accession>A0A9Q1JMP5</accession>
<dbReference type="AlphaFoldDB" id="A0A9Q1JMP5"/>
<sequence length="356" mass="40053">MERMKYKVASCTYVGMYTGKKKKKPPERPHLLSFFSNCSSSCLALPFACFAASKPFIGSFSLSLYDSLQLPTQSCRCLVPFTIQVREFDASHTLYFLVDKIVKVRVSRVLALVNHCYKIVDDSSLELTFGVGAYGATWGEQFAFARPFSYRHRFQESKGEPAHPPRRGTNFEYQHSWAQYQETHNVVKKNWRLKVQGDEARKTRSKIMKLKDTLGVWVDESSQIESIIEGKDDGTMGMPVCFHSNGTHASHVTCCPVPLPSSSTFDQPPSAQPPSSLLRRTDYGGILRQKPDHVPPFTALLTTQDSHFLTPFPFLSHLPSNRAHKPSPTFVATGTGHDGYPQKFDFALPFSTQVKI</sequence>
<evidence type="ECO:0000313" key="2">
    <source>
        <dbReference type="Proteomes" id="UP001153076"/>
    </source>
</evidence>
<dbReference type="Proteomes" id="UP001153076">
    <property type="component" value="Unassembled WGS sequence"/>
</dbReference>
<dbReference type="EMBL" id="JAKOGI010001243">
    <property type="protein sequence ID" value="KAJ8426741.1"/>
    <property type="molecule type" value="Genomic_DNA"/>
</dbReference>
<protein>
    <submittedName>
        <fullName evidence="1">Uncharacterized protein</fullName>
    </submittedName>
</protein>
<gene>
    <name evidence="1" type="ORF">Cgig2_003634</name>
</gene>
<comment type="caution">
    <text evidence="1">The sequence shown here is derived from an EMBL/GenBank/DDBJ whole genome shotgun (WGS) entry which is preliminary data.</text>
</comment>
<keyword evidence="2" id="KW-1185">Reference proteome</keyword>
<reference evidence="1" key="1">
    <citation type="submission" date="2022-04" db="EMBL/GenBank/DDBJ databases">
        <title>Carnegiea gigantea Genome sequencing and assembly v2.</title>
        <authorList>
            <person name="Copetti D."/>
            <person name="Sanderson M.J."/>
            <person name="Burquez A."/>
            <person name="Wojciechowski M.F."/>
        </authorList>
    </citation>
    <scope>NUCLEOTIDE SEQUENCE</scope>
    <source>
        <strain evidence="1">SGP5-SGP5p</strain>
        <tissue evidence="1">Aerial part</tissue>
    </source>
</reference>
<evidence type="ECO:0000313" key="1">
    <source>
        <dbReference type="EMBL" id="KAJ8426741.1"/>
    </source>
</evidence>
<organism evidence="1 2">
    <name type="scientific">Carnegiea gigantea</name>
    <dbReference type="NCBI Taxonomy" id="171969"/>
    <lineage>
        <taxon>Eukaryota</taxon>
        <taxon>Viridiplantae</taxon>
        <taxon>Streptophyta</taxon>
        <taxon>Embryophyta</taxon>
        <taxon>Tracheophyta</taxon>
        <taxon>Spermatophyta</taxon>
        <taxon>Magnoliopsida</taxon>
        <taxon>eudicotyledons</taxon>
        <taxon>Gunneridae</taxon>
        <taxon>Pentapetalae</taxon>
        <taxon>Caryophyllales</taxon>
        <taxon>Cactineae</taxon>
        <taxon>Cactaceae</taxon>
        <taxon>Cactoideae</taxon>
        <taxon>Echinocereeae</taxon>
        <taxon>Carnegiea</taxon>
    </lineage>
</organism>
<proteinExistence type="predicted"/>
<name>A0A9Q1JMP5_9CARY</name>